<dbReference type="InterPro" id="IPR018306">
    <property type="entry name" value="Phage_T5_Orf172_DNA-bd"/>
</dbReference>
<gene>
    <name evidence="2" type="ORF">SPAPADRAFT_155740</name>
</gene>
<reference evidence="2 3" key="1">
    <citation type="journal article" date="2011" name="Proc. Natl. Acad. Sci. U.S.A.">
        <title>Comparative genomics of xylose-fermenting fungi for enhanced biofuel production.</title>
        <authorList>
            <person name="Wohlbach D.J."/>
            <person name="Kuo A."/>
            <person name="Sato T.K."/>
            <person name="Potts K.M."/>
            <person name="Salamov A.A."/>
            <person name="LaButti K.M."/>
            <person name="Sun H."/>
            <person name="Clum A."/>
            <person name="Pangilinan J.L."/>
            <person name="Lindquist E.A."/>
            <person name="Lucas S."/>
            <person name="Lapidus A."/>
            <person name="Jin M."/>
            <person name="Gunawan C."/>
            <person name="Balan V."/>
            <person name="Dale B.E."/>
            <person name="Jeffries T.W."/>
            <person name="Zinkel R."/>
            <person name="Barry K.W."/>
            <person name="Grigoriev I.V."/>
            <person name="Gasch A.P."/>
        </authorList>
    </citation>
    <scope>NUCLEOTIDE SEQUENCE [LARGE SCALE GENOMIC DNA]</scope>
    <source>
        <strain evidence="3">NRRL Y-27907 / 11-Y1</strain>
    </source>
</reference>
<dbReference type="Pfam" id="PF10544">
    <property type="entry name" value="T5orf172"/>
    <property type="match status" value="1"/>
</dbReference>
<dbReference type="InterPro" id="IPR053006">
    <property type="entry name" value="Meiosis_regulatory"/>
</dbReference>
<evidence type="ECO:0000313" key="3">
    <source>
        <dbReference type="Proteomes" id="UP000000709"/>
    </source>
</evidence>
<dbReference type="InParanoid" id="G3ASC8"/>
<protein>
    <recommendedName>
        <fullName evidence="1">Bacteriophage T5 Orf172 DNA-binding domain-containing protein</fullName>
    </recommendedName>
</protein>
<feature type="domain" description="Bacteriophage T5 Orf172 DNA-binding" evidence="1">
    <location>
        <begin position="100"/>
        <end position="250"/>
    </location>
</feature>
<dbReference type="GeneID" id="18871027"/>
<dbReference type="KEGG" id="spaa:SPAPADRAFT_155740"/>
<proteinExistence type="predicted"/>
<dbReference type="EMBL" id="GL996504">
    <property type="protein sequence ID" value="EGW30668.1"/>
    <property type="molecule type" value="Genomic_DNA"/>
</dbReference>
<dbReference type="OMA" id="YNIHVEW"/>
<dbReference type="PANTHER" id="PTHR28094">
    <property type="entry name" value="MEIOTICALLY UP-REGULATED GENE 113 PROTEIN"/>
    <property type="match status" value="1"/>
</dbReference>
<sequence length="258" mass="29681">MPVQTFQCNGITKTGNRCKIKVNSSAGFCHYHEHQSGLKYDSYVHYSAKKKSNNAGYIYMYTFTNFVINGGTPWSFQVQNLPDCSSRKKNKWVDFKAKKSPFILIKIGMTTKTVNTRLKEWESQCHHDITNLGPMNRHLVVEHESSVKMLISKFLNLNISSHHVINSNISSYRRYKDNGFYCKQNLDLVEQKIHQSLRDTYGKGDVYCKGCVTSKSPGKTKSGAPFPKFNTHKEFFLIPKKDIDSVYELIDSMCIRYG</sequence>
<dbReference type="RefSeq" id="XP_007376701.1">
    <property type="nucleotide sequence ID" value="XM_007376639.1"/>
</dbReference>
<accession>G3ASC8</accession>
<evidence type="ECO:0000259" key="1">
    <source>
        <dbReference type="Pfam" id="PF10544"/>
    </source>
</evidence>
<evidence type="ECO:0000313" key="2">
    <source>
        <dbReference type="EMBL" id="EGW30668.1"/>
    </source>
</evidence>
<dbReference type="PANTHER" id="PTHR28094:SF1">
    <property type="entry name" value="MEIOTICALLY UP-REGULATED GENE 113 PROTEIN"/>
    <property type="match status" value="1"/>
</dbReference>
<dbReference type="HOGENOM" id="CLU_069853_0_0_1"/>
<dbReference type="eggNOG" id="ENOG502S4T1">
    <property type="taxonomic scope" value="Eukaryota"/>
</dbReference>
<name>G3ASC8_SPAPN</name>
<dbReference type="AlphaFoldDB" id="G3ASC8"/>
<dbReference type="Proteomes" id="UP000000709">
    <property type="component" value="Unassembled WGS sequence"/>
</dbReference>
<keyword evidence="3" id="KW-1185">Reference proteome</keyword>
<dbReference type="FunCoup" id="G3ASC8">
    <property type="interactions" value="8"/>
</dbReference>
<organism evidence="3">
    <name type="scientific">Spathaspora passalidarum (strain NRRL Y-27907 / 11-Y1)</name>
    <dbReference type="NCBI Taxonomy" id="619300"/>
    <lineage>
        <taxon>Eukaryota</taxon>
        <taxon>Fungi</taxon>
        <taxon>Dikarya</taxon>
        <taxon>Ascomycota</taxon>
        <taxon>Saccharomycotina</taxon>
        <taxon>Pichiomycetes</taxon>
        <taxon>Debaryomycetaceae</taxon>
        <taxon>Spathaspora</taxon>
    </lineage>
</organism>